<sequence>MSQNLYHHYVDGSPTPETGHTAPQYQWLPSVPATLFAPPVHPGPSHSHPGPSRSHPGPTRFRFENQFQHSFSGAGSTSSASLRAALGDATGTTLNTSALMRRGNGPSHLERLDEHGNDVDKESQRFVVSGLGMPKFGSVRFSSLSPRTRTGTVDLCAGPNQNQD</sequence>
<feature type="region of interest" description="Disordered" evidence="1">
    <location>
        <begin position="1"/>
        <end position="24"/>
    </location>
</feature>
<feature type="compositionally biased region" description="Low complexity" evidence="1">
    <location>
        <begin position="70"/>
        <end position="87"/>
    </location>
</feature>
<organism evidence="2 3">
    <name type="scientific">Lyophyllum shimeji</name>
    <name type="common">Hon-shimeji</name>
    <name type="synonym">Tricholoma shimeji</name>
    <dbReference type="NCBI Taxonomy" id="47721"/>
    <lineage>
        <taxon>Eukaryota</taxon>
        <taxon>Fungi</taxon>
        <taxon>Dikarya</taxon>
        <taxon>Basidiomycota</taxon>
        <taxon>Agaricomycotina</taxon>
        <taxon>Agaricomycetes</taxon>
        <taxon>Agaricomycetidae</taxon>
        <taxon>Agaricales</taxon>
        <taxon>Tricholomatineae</taxon>
        <taxon>Lyophyllaceae</taxon>
        <taxon>Lyophyllum</taxon>
    </lineage>
</organism>
<gene>
    <name evidence="2" type="ORF">LshimejAT787_2500190</name>
</gene>
<feature type="compositionally biased region" description="Polar residues" evidence="1">
    <location>
        <begin position="142"/>
        <end position="151"/>
    </location>
</feature>
<evidence type="ECO:0000313" key="3">
    <source>
        <dbReference type="Proteomes" id="UP001063166"/>
    </source>
</evidence>
<dbReference type="EMBL" id="BRPK01000025">
    <property type="protein sequence ID" value="GLB45627.1"/>
    <property type="molecule type" value="Genomic_DNA"/>
</dbReference>
<feature type="compositionally biased region" description="Low complexity" evidence="1">
    <location>
        <begin position="43"/>
        <end position="58"/>
    </location>
</feature>
<dbReference type="Proteomes" id="UP001063166">
    <property type="component" value="Unassembled WGS sequence"/>
</dbReference>
<accession>A0A9P3UUY9</accession>
<keyword evidence="3" id="KW-1185">Reference proteome</keyword>
<dbReference type="AlphaFoldDB" id="A0A9P3UUY9"/>
<comment type="caution">
    <text evidence="2">The sequence shown here is derived from an EMBL/GenBank/DDBJ whole genome shotgun (WGS) entry which is preliminary data.</text>
</comment>
<evidence type="ECO:0000313" key="2">
    <source>
        <dbReference type="EMBL" id="GLB45627.1"/>
    </source>
</evidence>
<feature type="region of interest" description="Disordered" evidence="1">
    <location>
        <begin position="142"/>
        <end position="164"/>
    </location>
</feature>
<name>A0A9P3UUY9_LYOSH</name>
<evidence type="ECO:0000256" key="1">
    <source>
        <dbReference type="SAM" id="MobiDB-lite"/>
    </source>
</evidence>
<feature type="region of interest" description="Disordered" evidence="1">
    <location>
        <begin position="36"/>
        <end position="120"/>
    </location>
</feature>
<feature type="compositionally biased region" description="Basic and acidic residues" evidence="1">
    <location>
        <begin position="108"/>
        <end position="120"/>
    </location>
</feature>
<proteinExistence type="predicted"/>
<protein>
    <submittedName>
        <fullName evidence="2">Uncharacterized protein</fullName>
    </submittedName>
</protein>
<reference evidence="2" key="1">
    <citation type="submission" date="2022-07" db="EMBL/GenBank/DDBJ databases">
        <title>The genome of Lyophyllum shimeji provides insight into the initial evolution of ectomycorrhizal fungal genome.</title>
        <authorList>
            <person name="Kobayashi Y."/>
            <person name="Shibata T."/>
            <person name="Hirakawa H."/>
            <person name="Shigenobu S."/>
            <person name="Nishiyama T."/>
            <person name="Yamada A."/>
            <person name="Hasebe M."/>
            <person name="Kawaguchi M."/>
        </authorList>
    </citation>
    <scope>NUCLEOTIDE SEQUENCE</scope>
    <source>
        <strain evidence="2">AT787</strain>
    </source>
</reference>
<feature type="compositionally biased region" description="Polar residues" evidence="1">
    <location>
        <begin position="15"/>
        <end position="24"/>
    </location>
</feature>